<dbReference type="InterPro" id="IPR005094">
    <property type="entry name" value="Endonuclease_MobA/VirD2"/>
</dbReference>
<evidence type="ECO:0000259" key="2">
    <source>
        <dbReference type="Pfam" id="PF03432"/>
    </source>
</evidence>
<feature type="compositionally biased region" description="Polar residues" evidence="1">
    <location>
        <begin position="334"/>
        <end position="348"/>
    </location>
</feature>
<gene>
    <name evidence="3" type="ordered locus">RPE_0568</name>
</gene>
<protein>
    <recommendedName>
        <fullName evidence="2">MobA/VirD2-like nuclease domain-containing protein</fullName>
    </recommendedName>
</protein>
<dbReference type="HOGENOM" id="CLU_389735_0_0_5"/>
<dbReference type="OrthoDB" id="1826980at2"/>
<dbReference type="eggNOG" id="ENOG502ZR62">
    <property type="taxonomic scope" value="Bacteria"/>
</dbReference>
<dbReference type="AlphaFoldDB" id="Q07U57"/>
<proteinExistence type="predicted"/>
<reference evidence="3" key="1">
    <citation type="submission" date="2006-09" db="EMBL/GenBank/DDBJ databases">
        <title>Complete sequence of Rhodopseudomonas palustris BisA53.</title>
        <authorList>
            <consortium name="US DOE Joint Genome Institute"/>
            <person name="Copeland A."/>
            <person name="Lucas S."/>
            <person name="Lapidus A."/>
            <person name="Barry K."/>
            <person name="Detter J.C."/>
            <person name="Glavina del Rio T."/>
            <person name="Hammon N."/>
            <person name="Israni S."/>
            <person name="Dalin E."/>
            <person name="Tice H."/>
            <person name="Pitluck S."/>
            <person name="Chain P."/>
            <person name="Malfatti S."/>
            <person name="Shin M."/>
            <person name="Vergez L."/>
            <person name="Schmutz J."/>
            <person name="Larimer F."/>
            <person name="Land M."/>
            <person name="Hauser L."/>
            <person name="Pelletier D.A."/>
            <person name="Kyrpides N."/>
            <person name="Kim E."/>
            <person name="Harwood C.S."/>
            <person name="Oda Y."/>
            <person name="Richardson P."/>
        </authorList>
    </citation>
    <scope>NUCLEOTIDE SEQUENCE [LARGE SCALE GENOMIC DNA]</scope>
    <source>
        <strain evidence="3">BisA53</strain>
    </source>
</reference>
<dbReference type="Pfam" id="PF03432">
    <property type="entry name" value="Relaxase"/>
    <property type="match status" value="1"/>
</dbReference>
<organism evidence="3">
    <name type="scientific">Rhodopseudomonas palustris (strain BisA53)</name>
    <dbReference type="NCBI Taxonomy" id="316055"/>
    <lineage>
        <taxon>Bacteria</taxon>
        <taxon>Pseudomonadati</taxon>
        <taxon>Pseudomonadota</taxon>
        <taxon>Alphaproteobacteria</taxon>
        <taxon>Hyphomicrobiales</taxon>
        <taxon>Nitrobacteraceae</taxon>
        <taxon>Rhodopseudomonas</taxon>
    </lineage>
</organism>
<feature type="region of interest" description="Disordered" evidence="1">
    <location>
        <begin position="684"/>
        <end position="710"/>
    </location>
</feature>
<sequence>MIAGATRGGGGPALARHLLSQKDGQQVLVMPSRGLAAEDLKGQIAEIVADAAHGRTDRPIHHLHVSPPPDSSNPSKIIGVFLRNYEAEFGLRDHQRAGVLHLKNDRQHAHVVYSLVGSIGRVTDLRHEYRRREKVSRITEYECDLPLIKGRHNRAVAQALRAEGRADIADAMEAAGLLAGRPSIAHSTPRQRAQAERTAVPIDAIRSEALVAWKASDDARSFAVALHAFGSTVATGKSGLVLVDRAGGTHSLNRVLAAAARATGEDRITAAAVRRRLAGIQFQTVEEAKNVRSSGRDTERSNRRAPGGPGASSPPGPAEGPGRGNRPTGRTEGAVTSDSGNSPTSSKSVATHRKHARKRAAVLALSTIDLQSINQKKRDIMKEIKAQDFKAKILAEITPKGFNAHAFSLDLHMIKQPSVGNATSRIMTRDGGWVEYDSRARTVRTWGRTGRAQVLAQAIASAIGCEVEHLAKTASVGADAAALKVSKVPEDVIKTLVVWWAMRGYSATTGPDGCWITAGRARILDTGNRMEIHGGLTDEAIAVTLTKARDAWGGGVYLDGEWTQGEQDRMWIAAMRSGIEIQNCNPSQSIQSLWEREQGAIAKTAKTISAVRTETVEAQRLVDAANGDIAQAKKLSGSLQAFVAIFLDDHQRRELAAQPIAEIVPQLERFRKLGAKELESYEAPTGPKIAFAEPERDKTKRDSDNAYTPR</sequence>
<feature type="compositionally biased region" description="Low complexity" evidence="1">
    <location>
        <begin position="324"/>
        <end position="333"/>
    </location>
</feature>
<feature type="compositionally biased region" description="Basic and acidic residues" evidence="1">
    <location>
        <begin position="693"/>
        <end position="704"/>
    </location>
</feature>
<dbReference type="EMBL" id="CP000463">
    <property type="protein sequence ID" value="ABJ04527.1"/>
    <property type="molecule type" value="Genomic_DNA"/>
</dbReference>
<feature type="region of interest" description="Disordered" evidence="1">
    <location>
        <begin position="287"/>
        <end position="355"/>
    </location>
</feature>
<feature type="compositionally biased region" description="Basic and acidic residues" evidence="1">
    <location>
        <begin position="287"/>
        <end position="302"/>
    </location>
</feature>
<evidence type="ECO:0000256" key="1">
    <source>
        <dbReference type="SAM" id="MobiDB-lite"/>
    </source>
</evidence>
<accession>Q07U57</accession>
<name>Q07U57_RHOP5</name>
<evidence type="ECO:0000313" key="3">
    <source>
        <dbReference type="EMBL" id="ABJ04527.1"/>
    </source>
</evidence>
<dbReference type="KEGG" id="rpe:RPE_0568"/>
<dbReference type="STRING" id="316055.RPE_0568"/>
<feature type="domain" description="MobA/VirD2-like nuclease" evidence="2">
    <location>
        <begin position="32"/>
        <end position="142"/>
    </location>
</feature>